<feature type="region of interest" description="Disordered" evidence="1">
    <location>
        <begin position="24"/>
        <end position="57"/>
    </location>
</feature>
<accession>A0A8S0R2U7</accession>
<dbReference type="EMBL" id="CACTIH010002089">
    <property type="protein sequence ID" value="CAA2973180.1"/>
    <property type="molecule type" value="Genomic_DNA"/>
</dbReference>
<proteinExistence type="predicted"/>
<name>A0A8S0R2U7_OLEEU</name>
<organism evidence="2 3">
    <name type="scientific">Olea europaea subsp. europaea</name>
    <dbReference type="NCBI Taxonomy" id="158383"/>
    <lineage>
        <taxon>Eukaryota</taxon>
        <taxon>Viridiplantae</taxon>
        <taxon>Streptophyta</taxon>
        <taxon>Embryophyta</taxon>
        <taxon>Tracheophyta</taxon>
        <taxon>Spermatophyta</taxon>
        <taxon>Magnoliopsida</taxon>
        <taxon>eudicotyledons</taxon>
        <taxon>Gunneridae</taxon>
        <taxon>Pentapetalae</taxon>
        <taxon>asterids</taxon>
        <taxon>lamiids</taxon>
        <taxon>Lamiales</taxon>
        <taxon>Oleaceae</taxon>
        <taxon>Oleeae</taxon>
        <taxon>Olea</taxon>
    </lineage>
</organism>
<dbReference type="Gramene" id="OE9A053476T1">
    <property type="protein sequence ID" value="OE9A053476C1"/>
    <property type="gene ID" value="OE9A053476"/>
</dbReference>
<evidence type="ECO:0000313" key="2">
    <source>
        <dbReference type="EMBL" id="CAA2973180.1"/>
    </source>
</evidence>
<gene>
    <name evidence="2" type="ORF">OLEA9_A053476</name>
</gene>
<sequence length="57" mass="6859">MNRQGEIIGTRRWFSFEVMQNMNDEQIEMQKGRRDKSEEEKQESNNVAESSGDKRRH</sequence>
<dbReference type="Proteomes" id="UP000594638">
    <property type="component" value="Unassembled WGS sequence"/>
</dbReference>
<evidence type="ECO:0000313" key="3">
    <source>
        <dbReference type="Proteomes" id="UP000594638"/>
    </source>
</evidence>
<protein>
    <submittedName>
        <fullName evidence="2">Uncharacterized protein</fullName>
    </submittedName>
</protein>
<dbReference type="AlphaFoldDB" id="A0A8S0R2U7"/>
<comment type="caution">
    <text evidence="2">The sequence shown here is derived from an EMBL/GenBank/DDBJ whole genome shotgun (WGS) entry which is preliminary data.</text>
</comment>
<evidence type="ECO:0000256" key="1">
    <source>
        <dbReference type="SAM" id="MobiDB-lite"/>
    </source>
</evidence>
<keyword evidence="3" id="KW-1185">Reference proteome</keyword>
<reference evidence="2 3" key="1">
    <citation type="submission" date="2019-12" db="EMBL/GenBank/DDBJ databases">
        <authorList>
            <person name="Alioto T."/>
            <person name="Alioto T."/>
            <person name="Gomez Garrido J."/>
        </authorList>
    </citation>
    <scope>NUCLEOTIDE SEQUENCE [LARGE SCALE GENOMIC DNA]</scope>
</reference>
<feature type="compositionally biased region" description="Basic and acidic residues" evidence="1">
    <location>
        <begin position="28"/>
        <end position="43"/>
    </location>
</feature>